<feature type="transmembrane region" description="Helical" evidence="7">
    <location>
        <begin position="98"/>
        <end position="118"/>
    </location>
</feature>
<feature type="transmembrane region" description="Helical" evidence="7">
    <location>
        <begin position="7"/>
        <end position="26"/>
    </location>
</feature>
<protein>
    <submittedName>
        <fullName evidence="9">Sugar ABC transporter permease</fullName>
    </submittedName>
</protein>
<dbReference type="CDD" id="cd06261">
    <property type="entry name" value="TM_PBP2"/>
    <property type="match status" value="1"/>
</dbReference>
<dbReference type="GO" id="GO:0005886">
    <property type="term" value="C:plasma membrane"/>
    <property type="evidence" value="ECO:0007669"/>
    <property type="project" value="UniProtKB-SubCell"/>
</dbReference>
<evidence type="ECO:0000313" key="10">
    <source>
        <dbReference type="Proteomes" id="UP000275401"/>
    </source>
</evidence>
<feature type="domain" description="ABC transmembrane type-1" evidence="8">
    <location>
        <begin position="61"/>
        <end position="279"/>
    </location>
</feature>
<dbReference type="SUPFAM" id="SSF161098">
    <property type="entry name" value="MetI-like"/>
    <property type="match status" value="1"/>
</dbReference>
<accession>A0A3M8WYV9</accession>
<evidence type="ECO:0000259" key="8">
    <source>
        <dbReference type="PROSITE" id="PS50928"/>
    </source>
</evidence>
<evidence type="ECO:0000256" key="1">
    <source>
        <dbReference type="ARBA" id="ARBA00004651"/>
    </source>
</evidence>
<evidence type="ECO:0000256" key="7">
    <source>
        <dbReference type="RuleBase" id="RU363032"/>
    </source>
</evidence>
<proteinExistence type="inferred from homology"/>
<comment type="caution">
    <text evidence="9">The sequence shown here is derived from an EMBL/GenBank/DDBJ whole genome shotgun (WGS) entry which is preliminary data.</text>
</comment>
<keyword evidence="3" id="KW-1003">Cell membrane</keyword>
<reference evidence="9 10" key="1">
    <citation type="submission" date="2018-11" db="EMBL/GenBank/DDBJ databases">
        <title>The Potential of Streptomyces as Biocontrol Agents against the Tomato grey mould, Botrytis cinerea (Gray mold) Frontiers in Microbiology.</title>
        <authorList>
            <person name="Li D."/>
        </authorList>
    </citation>
    <scope>NUCLEOTIDE SEQUENCE [LARGE SCALE GENOMIC DNA]</scope>
    <source>
        <strain evidence="9 10">NEAU-LD23</strain>
    </source>
</reference>
<dbReference type="InterPro" id="IPR051393">
    <property type="entry name" value="ABC_transporter_permease"/>
</dbReference>
<dbReference type="PANTHER" id="PTHR30193">
    <property type="entry name" value="ABC TRANSPORTER PERMEASE PROTEIN"/>
    <property type="match status" value="1"/>
</dbReference>
<dbReference type="PANTHER" id="PTHR30193:SF37">
    <property type="entry name" value="INNER MEMBRANE ABC TRANSPORTER PERMEASE PROTEIN YCJO"/>
    <property type="match status" value="1"/>
</dbReference>
<dbReference type="InterPro" id="IPR000515">
    <property type="entry name" value="MetI-like"/>
</dbReference>
<keyword evidence="6 7" id="KW-0472">Membrane</keyword>
<comment type="similarity">
    <text evidence="7">Belongs to the binding-protein-dependent transport system permease family.</text>
</comment>
<keyword evidence="4 7" id="KW-0812">Transmembrane</keyword>
<dbReference type="PROSITE" id="PS50928">
    <property type="entry name" value="ABC_TM1"/>
    <property type="match status" value="1"/>
</dbReference>
<dbReference type="GO" id="GO:0055085">
    <property type="term" value="P:transmembrane transport"/>
    <property type="evidence" value="ECO:0007669"/>
    <property type="project" value="InterPro"/>
</dbReference>
<feature type="transmembrane region" description="Helical" evidence="7">
    <location>
        <begin position="196"/>
        <end position="221"/>
    </location>
</feature>
<evidence type="ECO:0000313" key="9">
    <source>
        <dbReference type="EMBL" id="RNG34329.1"/>
    </source>
</evidence>
<feature type="transmembrane region" description="Helical" evidence="7">
    <location>
        <begin position="151"/>
        <end position="175"/>
    </location>
</feature>
<evidence type="ECO:0000256" key="3">
    <source>
        <dbReference type="ARBA" id="ARBA00022475"/>
    </source>
</evidence>
<name>A0A3M8WYV9_9ACTN</name>
<evidence type="ECO:0000256" key="4">
    <source>
        <dbReference type="ARBA" id="ARBA00022692"/>
    </source>
</evidence>
<sequence>MALPAVAGLIAFIAVPFITAIALSLFNVQINQVRPATFVGLDQYIRLFTDPLVSGAFLRSLINNLVFAIVVIPAQTGLALLLAVLLNRKLRGVRFFRTLFFMPVVFPMALVAVIWRLILDRSSDGLLNASVHFLTAGLVPTQDWLGSSATALGSVILLSVWQGVGFQMVIILAGLQDIPEERYEAARLDRANAWQQFIHVTVPGIRNTLIFVVLLTTILAFRVYDQVYILIRTAGANESATQTVLYQATNSLSSDNNLGRASAISVFLFVIVVIITLIQRRLLRQRSEE</sequence>
<dbReference type="Gene3D" id="1.10.3720.10">
    <property type="entry name" value="MetI-like"/>
    <property type="match status" value="1"/>
</dbReference>
<feature type="transmembrane region" description="Helical" evidence="7">
    <location>
        <begin position="258"/>
        <end position="278"/>
    </location>
</feature>
<dbReference type="InterPro" id="IPR035906">
    <property type="entry name" value="MetI-like_sf"/>
</dbReference>
<organism evidence="9 10">
    <name type="scientific">Streptomyces botrytidirepellens</name>
    <dbReference type="NCBI Taxonomy" id="2486417"/>
    <lineage>
        <taxon>Bacteria</taxon>
        <taxon>Bacillati</taxon>
        <taxon>Actinomycetota</taxon>
        <taxon>Actinomycetes</taxon>
        <taxon>Kitasatosporales</taxon>
        <taxon>Streptomycetaceae</taxon>
        <taxon>Streptomyces</taxon>
    </lineage>
</organism>
<dbReference type="Proteomes" id="UP000275401">
    <property type="component" value="Unassembled WGS sequence"/>
</dbReference>
<comment type="subcellular location">
    <subcellularLocation>
        <location evidence="1 7">Cell membrane</location>
        <topology evidence="1 7">Multi-pass membrane protein</topology>
    </subcellularLocation>
</comment>
<gene>
    <name evidence="9" type="ORF">EEJ42_05840</name>
</gene>
<dbReference type="Pfam" id="PF00528">
    <property type="entry name" value="BPD_transp_1"/>
    <property type="match status" value="1"/>
</dbReference>
<evidence type="ECO:0000256" key="2">
    <source>
        <dbReference type="ARBA" id="ARBA00022448"/>
    </source>
</evidence>
<keyword evidence="10" id="KW-1185">Reference proteome</keyword>
<evidence type="ECO:0000256" key="5">
    <source>
        <dbReference type="ARBA" id="ARBA00022989"/>
    </source>
</evidence>
<dbReference type="EMBL" id="RIBZ01000078">
    <property type="protein sequence ID" value="RNG34329.1"/>
    <property type="molecule type" value="Genomic_DNA"/>
</dbReference>
<dbReference type="RefSeq" id="WP_123098906.1">
    <property type="nucleotide sequence ID" value="NZ_RIBZ01000078.1"/>
</dbReference>
<keyword evidence="2 7" id="KW-0813">Transport</keyword>
<keyword evidence="5 7" id="KW-1133">Transmembrane helix</keyword>
<feature type="transmembrane region" description="Helical" evidence="7">
    <location>
        <begin position="65"/>
        <end position="86"/>
    </location>
</feature>
<evidence type="ECO:0000256" key="6">
    <source>
        <dbReference type="ARBA" id="ARBA00023136"/>
    </source>
</evidence>
<dbReference type="AlphaFoldDB" id="A0A3M8WYV9"/>